<organism evidence="1">
    <name type="scientific">Eutreptiella gymnastica</name>
    <dbReference type="NCBI Taxonomy" id="73025"/>
    <lineage>
        <taxon>Eukaryota</taxon>
        <taxon>Discoba</taxon>
        <taxon>Euglenozoa</taxon>
        <taxon>Euglenida</taxon>
        <taxon>Spirocuta</taxon>
        <taxon>Euglenophyceae</taxon>
        <taxon>Eutreptiales</taxon>
        <taxon>Eutreptiaceae</taxon>
        <taxon>Eutreptiella</taxon>
    </lineage>
</organism>
<evidence type="ECO:0000313" key="1">
    <source>
        <dbReference type="EMBL" id="CAE0804526.1"/>
    </source>
</evidence>
<gene>
    <name evidence="1" type="ORF">EGYM00163_LOCUS15650</name>
</gene>
<protein>
    <submittedName>
        <fullName evidence="1">Uncharacterized protein</fullName>
    </submittedName>
</protein>
<proteinExistence type="predicted"/>
<dbReference type="AlphaFoldDB" id="A0A7S4CRU3"/>
<dbReference type="EMBL" id="HBJA01045146">
    <property type="protein sequence ID" value="CAE0804526.1"/>
    <property type="molecule type" value="Transcribed_RNA"/>
</dbReference>
<reference evidence="1" key="1">
    <citation type="submission" date="2021-01" db="EMBL/GenBank/DDBJ databases">
        <authorList>
            <person name="Corre E."/>
            <person name="Pelletier E."/>
            <person name="Niang G."/>
            <person name="Scheremetjew M."/>
            <person name="Finn R."/>
            <person name="Kale V."/>
            <person name="Holt S."/>
            <person name="Cochrane G."/>
            <person name="Meng A."/>
            <person name="Brown T."/>
            <person name="Cohen L."/>
        </authorList>
    </citation>
    <scope>NUCLEOTIDE SEQUENCE</scope>
    <source>
        <strain evidence="1">CCMP1594</strain>
    </source>
</reference>
<name>A0A7S4CRU3_9EUGL</name>
<accession>A0A7S4CRU3</accession>
<sequence>MLGTVLRATLCQTAKSATYGFRSYSTRPSTDMVLEFGKYKGMLRTVVRATPCQAAKSGTNGFRSYSTAPSTDIVLDFGKYKNKKLSQTPLSYRQWLRWNQVWETFPAVEDALRDNLGEDWEARNYRLQWGQHKDKKLCECQNDYLIWARTKTDIVKNSPDIKRCFDEYFKEIGVKIDVR</sequence>